<name>A0ABD4SYI0_9CYAN</name>
<protein>
    <submittedName>
        <fullName evidence="2">Uncharacterized protein</fullName>
    </submittedName>
</protein>
<keyword evidence="3" id="KW-1185">Reference proteome</keyword>
<sequence length="109" mass="11920">MNPKRYLYTTWISIILILAFSRGQWGVVTQVVSEVPALRPEAGANLATPEGVALMKTAWRYSDAQIVEVGFNEPGADRRPSGPANRTYDSMPHAGAANFGPTQTRFPRG</sequence>
<dbReference type="RefSeq" id="WP_166283708.1">
    <property type="nucleotide sequence ID" value="NZ_JTHE03000001.1"/>
</dbReference>
<gene>
    <name evidence="2" type="ORF">QQ91_0000030</name>
</gene>
<dbReference type="EMBL" id="JTHE03000001">
    <property type="protein sequence ID" value="MCM1981225.1"/>
    <property type="molecule type" value="Genomic_DNA"/>
</dbReference>
<proteinExistence type="predicted"/>
<evidence type="ECO:0000256" key="1">
    <source>
        <dbReference type="SAM" id="MobiDB-lite"/>
    </source>
</evidence>
<dbReference type="AlphaFoldDB" id="A0ABD4SYI0"/>
<organism evidence="2 3">
    <name type="scientific">Lyngbya confervoides BDU141951</name>
    <dbReference type="NCBI Taxonomy" id="1574623"/>
    <lineage>
        <taxon>Bacteria</taxon>
        <taxon>Bacillati</taxon>
        <taxon>Cyanobacteriota</taxon>
        <taxon>Cyanophyceae</taxon>
        <taxon>Oscillatoriophycideae</taxon>
        <taxon>Oscillatoriales</taxon>
        <taxon>Microcoleaceae</taxon>
        <taxon>Lyngbya</taxon>
    </lineage>
</organism>
<reference evidence="2 3" key="1">
    <citation type="journal article" date="2015" name="Genome Announc.">
        <title>Draft Genome Sequence of Filamentous Marine Cyanobacterium Lyngbya confervoides Strain BDU141951.</title>
        <authorList>
            <person name="Chandrababunaidu M.M."/>
            <person name="Sen D."/>
            <person name="Tripathy S."/>
        </authorList>
    </citation>
    <scope>NUCLEOTIDE SEQUENCE [LARGE SCALE GENOMIC DNA]</scope>
    <source>
        <strain evidence="2 3">BDU141951</strain>
    </source>
</reference>
<accession>A0ABD4SYI0</accession>
<feature type="compositionally biased region" description="Polar residues" evidence="1">
    <location>
        <begin position="100"/>
        <end position="109"/>
    </location>
</feature>
<evidence type="ECO:0000313" key="3">
    <source>
        <dbReference type="Proteomes" id="UP000031561"/>
    </source>
</evidence>
<dbReference type="Proteomes" id="UP000031561">
    <property type="component" value="Unassembled WGS sequence"/>
</dbReference>
<comment type="caution">
    <text evidence="2">The sequence shown here is derived from an EMBL/GenBank/DDBJ whole genome shotgun (WGS) entry which is preliminary data.</text>
</comment>
<feature type="region of interest" description="Disordered" evidence="1">
    <location>
        <begin position="72"/>
        <end position="109"/>
    </location>
</feature>
<evidence type="ECO:0000313" key="2">
    <source>
        <dbReference type="EMBL" id="MCM1981225.1"/>
    </source>
</evidence>